<keyword evidence="1" id="KW-0433">Leucine-rich repeat</keyword>
<evidence type="ECO:0000256" key="2">
    <source>
        <dbReference type="ARBA" id="ARBA00022737"/>
    </source>
</evidence>
<dbReference type="RefSeq" id="WP_163703043.1">
    <property type="nucleotide sequence ID" value="NZ_QXHD01000004.1"/>
</dbReference>
<dbReference type="AlphaFoldDB" id="A0A6M0RWP2"/>
<dbReference type="Pfam" id="PF13516">
    <property type="entry name" value="LRR_6"/>
    <property type="match status" value="1"/>
</dbReference>
<dbReference type="InterPro" id="IPR050836">
    <property type="entry name" value="SDS22/Internalin_LRR"/>
</dbReference>
<comment type="caution">
    <text evidence="3">The sequence shown here is derived from an EMBL/GenBank/DDBJ whole genome shotgun (WGS) entry which is preliminary data.</text>
</comment>
<accession>A0A6M0RWP2</accession>
<name>A0A6M0RWP2_9CYAN</name>
<dbReference type="PANTHER" id="PTHR46652">
    <property type="entry name" value="LEUCINE-RICH REPEAT AND IQ DOMAIN-CONTAINING PROTEIN 1-RELATED"/>
    <property type="match status" value="1"/>
</dbReference>
<keyword evidence="2" id="KW-0677">Repeat</keyword>
<proteinExistence type="predicted"/>
<dbReference type="InterPro" id="IPR001611">
    <property type="entry name" value="Leu-rich_rpt"/>
</dbReference>
<dbReference type="SUPFAM" id="SSF52075">
    <property type="entry name" value="Outer arm dynein light chain 1"/>
    <property type="match status" value="1"/>
</dbReference>
<dbReference type="PROSITE" id="PS51450">
    <property type="entry name" value="LRR"/>
    <property type="match status" value="1"/>
</dbReference>
<evidence type="ECO:0000256" key="1">
    <source>
        <dbReference type="ARBA" id="ARBA00022614"/>
    </source>
</evidence>
<sequence length="245" mass="26194">MPKLNHLAMHLLAGAATVWCTVAITPVATYGIELPQPTFADLCEAFQGGAGEWSSALYSRPYSWQTVEALMSALGISNCNVAAQQLAAMEVLRGAQIQRNYLPDNGLMVDFPTGVDLHIIEIATPNLTALNLSGHVIGDLAPIAQLTQLQTLRLANTQLQDITALTALGQLTTLDISYNQIDNIAPVAEIPTIRSLNVGYNPFTDISPIGEILTPAVEGEWQLLDLSGIDIDDQTCPDNLGDICG</sequence>
<dbReference type="Proteomes" id="UP000481033">
    <property type="component" value="Unassembled WGS sequence"/>
</dbReference>
<reference evidence="3 4" key="1">
    <citation type="journal article" date="2020" name="Microb. Ecol.">
        <title>Ecogenomics of the Marine Benthic Filamentous Cyanobacterium Adonisia.</title>
        <authorList>
            <person name="Walter J.M."/>
            <person name="Coutinho F.H."/>
            <person name="Leomil L."/>
            <person name="Hargreaves P.I."/>
            <person name="Campeao M.E."/>
            <person name="Vieira V.V."/>
            <person name="Silva B.S."/>
            <person name="Fistarol G.O."/>
            <person name="Salomon P.S."/>
            <person name="Sawabe T."/>
            <person name="Mino S."/>
            <person name="Hosokawa M."/>
            <person name="Miyashita H."/>
            <person name="Maruyama F."/>
            <person name="van Verk M.C."/>
            <person name="Dutilh B.E."/>
            <person name="Thompson C.C."/>
            <person name="Thompson F.L."/>
        </authorList>
    </citation>
    <scope>NUCLEOTIDE SEQUENCE [LARGE SCALE GENOMIC DNA]</scope>
    <source>
        <strain evidence="3 4">CCMR0081</strain>
    </source>
</reference>
<dbReference type="InterPro" id="IPR032675">
    <property type="entry name" value="LRR_dom_sf"/>
</dbReference>
<protein>
    <submittedName>
        <fullName evidence="3">Leucine-rich repeat domain-containing protein</fullName>
    </submittedName>
</protein>
<evidence type="ECO:0000313" key="3">
    <source>
        <dbReference type="EMBL" id="NEZ60645.1"/>
    </source>
</evidence>
<organism evidence="3 4">
    <name type="scientific">Adonisia turfae CCMR0081</name>
    <dbReference type="NCBI Taxonomy" id="2292702"/>
    <lineage>
        <taxon>Bacteria</taxon>
        <taxon>Bacillati</taxon>
        <taxon>Cyanobacteriota</taxon>
        <taxon>Adonisia</taxon>
        <taxon>Adonisia turfae</taxon>
    </lineage>
</organism>
<keyword evidence="4" id="KW-1185">Reference proteome</keyword>
<dbReference type="EMBL" id="QXHD01000004">
    <property type="protein sequence ID" value="NEZ60645.1"/>
    <property type="molecule type" value="Genomic_DNA"/>
</dbReference>
<dbReference type="Gene3D" id="3.80.10.10">
    <property type="entry name" value="Ribonuclease Inhibitor"/>
    <property type="match status" value="1"/>
</dbReference>
<dbReference type="InterPro" id="IPR025875">
    <property type="entry name" value="Leu-rich_rpt_4"/>
</dbReference>
<gene>
    <name evidence="3" type="ORF">DXZ20_34400</name>
</gene>
<dbReference type="Pfam" id="PF12799">
    <property type="entry name" value="LRR_4"/>
    <property type="match status" value="1"/>
</dbReference>
<dbReference type="PANTHER" id="PTHR46652:SF3">
    <property type="entry name" value="LEUCINE-RICH REPEAT-CONTAINING PROTEIN 9"/>
    <property type="match status" value="1"/>
</dbReference>
<evidence type="ECO:0000313" key="4">
    <source>
        <dbReference type="Proteomes" id="UP000481033"/>
    </source>
</evidence>